<reference evidence="5" key="1">
    <citation type="submission" date="2016-04" db="EMBL/GenBank/DDBJ databases">
        <title>Complete Genome Sequences of Twelve Strains of a Stable Defined Moderately Diverse Mouse Microbiota 2 (sDMDMm2).</title>
        <authorList>
            <person name="Uchimura Y."/>
            <person name="Wyss M."/>
            <person name="Brugiroux S."/>
            <person name="Limenitakis J.P."/>
            <person name="Stecher B."/>
            <person name="McCoy K.D."/>
            <person name="Macpherson A.J."/>
        </authorList>
    </citation>
    <scope>NUCLEOTIDE SEQUENCE [LARGE SCALE GENOMIC DNA]</scope>
    <source>
        <strain evidence="5">YL27</strain>
    </source>
</reference>
<dbReference type="Proteomes" id="UP000186351">
    <property type="component" value="Chromosome"/>
</dbReference>
<dbReference type="Proteomes" id="UP000306630">
    <property type="component" value="Unassembled WGS sequence"/>
</dbReference>
<dbReference type="OrthoDB" id="9810140at2"/>
<evidence type="ECO:0000313" key="6">
    <source>
        <dbReference type="Proteomes" id="UP000306630"/>
    </source>
</evidence>
<reference evidence="3" key="2">
    <citation type="submission" date="2017-04" db="EMBL/GenBank/DDBJ databases">
        <title>Complete Genome Sequences of Twelve Strains of a Stable Defined Moderately Diverse Mouse Microbiota 2 (sDMDMm2).</title>
        <authorList>
            <person name="Uchimura Y."/>
            <person name="Wyss M."/>
            <person name="Brugiroux S."/>
            <person name="Limenitakis J.P."/>
            <person name="Stecher B."/>
            <person name="McCoy K.D."/>
            <person name="Macpherson A.J."/>
        </authorList>
    </citation>
    <scope>NUCLEOTIDE SEQUENCE</scope>
    <source>
        <strain evidence="3">YL27</strain>
    </source>
</reference>
<dbReference type="EMBL" id="SRYD01000030">
    <property type="protein sequence ID" value="TGY73732.1"/>
    <property type="molecule type" value="Genomic_DNA"/>
</dbReference>
<dbReference type="Gene3D" id="1.10.1660.10">
    <property type="match status" value="1"/>
</dbReference>
<dbReference type="GeneID" id="65536654"/>
<dbReference type="SUPFAM" id="SSF46955">
    <property type="entry name" value="Putative DNA-binding domain"/>
    <property type="match status" value="1"/>
</dbReference>
<dbReference type="SMART" id="SM00422">
    <property type="entry name" value="HTH_MERR"/>
    <property type="match status" value="1"/>
</dbReference>
<evidence type="ECO:0000313" key="5">
    <source>
        <dbReference type="Proteomes" id="UP000186351"/>
    </source>
</evidence>
<organism evidence="3 5">
    <name type="scientific">Muribaculum intestinale</name>
    <dbReference type="NCBI Taxonomy" id="1796646"/>
    <lineage>
        <taxon>Bacteria</taxon>
        <taxon>Pseudomonadati</taxon>
        <taxon>Bacteroidota</taxon>
        <taxon>Bacteroidia</taxon>
        <taxon>Bacteroidales</taxon>
        <taxon>Muribaculaceae</taxon>
        <taxon>Muribaculum</taxon>
    </lineage>
</organism>
<dbReference type="RefSeq" id="WP_068960855.1">
    <property type="nucleotide sequence ID" value="NZ_CAJTAP010000018.1"/>
</dbReference>
<dbReference type="EMBL" id="CP015402">
    <property type="protein sequence ID" value="ANU63543.1"/>
    <property type="molecule type" value="Genomic_DNA"/>
</dbReference>
<dbReference type="STRING" id="1796646.A4V02_07265"/>
<proteinExistence type="predicted"/>
<evidence type="ECO:0000313" key="4">
    <source>
        <dbReference type="EMBL" id="TGY73732.1"/>
    </source>
</evidence>
<dbReference type="KEGG" id="pary:A4V02_07265"/>
<dbReference type="InterPro" id="IPR047057">
    <property type="entry name" value="MerR_fam"/>
</dbReference>
<name>A0A1B1S9P5_9BACT</name>
<accession>A0A1Z2XIV5</accession>
<dbReference type="Pfam" id="PF13411">
    <property type="entry name" value="MerR_1"/>
    <property type="match status" value="1"/>
</dbReference>
<evidence type="ECO:0000259" key="2">
    <source>
        <dbReference type="PROSITE" id="PS50937"/>
    </source>
</evidence>
<feature type="domain" description="HTH merR-type" evidence="2">
    <location>
        <begin position="9"/>
        <end position="79"/>
    </location>
</feature>
<dbReference type="GO" id="GO:0003677">
    <property type="term" value="F:DNA binding"/>
    <property type="evidence" value="ECO:0007669"/>
    <property type="project" value="UniProtKB-KW"/>
</dbReference>
<dbReference type="PROSITE" id="PS50937">
    <property type="entry name" value="HTH_MERR_2"/>
    <property type="match status" value="1"/>
</dbReference>
<evidence type="ECO:0000313" key="3">
    <source>
        <dbReference type="EMBL" id="ANU63543.1"/>
    </source>
</evidence>
<keyword evidence="5" id="KW-1185">Reference proteome</keyword>
<dbReference type="InterPro" id="IPR009061">
    <property type="entry name" value="DNA-bd_dom_put_sf"/>
</dbReference>
<dbReference type="PANTHER" id="PTHR30204">
    <property type="entry name" value="REDOX-CYCLING DRUG-SENSING TRANSCRIPTIONAL ACTIVATOR SOXR"/>
    <property type="match status" value="1"/>
</dbReference>
<dbReference type="AlphaFoldDB" id="A0A1B1S9P5"/>
<protein>
    <submittedName>
        <fullName evidence="4">MerR family transcriptional regulator</fullName>
    </submittedName>
</protein>
<sequence length="112" mass="13241">MTDAVEKKYYTIREVSELLGLPLPTLRYWESRFTIIKPRRTSTGRRMYTSSDIEKIRMVYYLVRDKGLHLDAAQDHLRNNHTGVSRKSEAVARLKEIRCELQSMLDALNRLR</sequence>
<evidence type="ECO:0000256" key="1">
    <source>
        <dbReference type="ARBA" id="ARBA00023125"/>
    </source>
</evidence>
<keyword evidence="1" id="KW-0238">DNA-binding</keyword>
<dbReference type="PANTHER" id="PTHR30204:SF15">
    <property type="entry name" value="BLL5018 PROTEIN"/>
    <property type="match status" value="1"/>
</dbReference>
<dbReference type="GO" id="GO:0003700">
    <property type="term" value="F:DNA-binding transcription factor activity"/>
    <property type="evidence" value="ECO:0007669"/>
    <property type="project" value="InterPro"/>
</dbReference>
<reference evidence="4 6" key="3">
    <citation type="submission" date="2019-04" db="EMBL/GenBank/DDBJ databases">
        <title>Microbes associate with the intestines of laboratory mice.</title>
        <authorList>
            <person name="Navarre W."/>
            <person name="Wong E."/>
            <person name="Huang K."/>
            <person name="Tropini C."/>
            <person name="Ng K."/>
            <person name="Yu B."/>
        </authorList>
    </citation>
    <scope>NUCLEOTIDE SEQUENCE [LARGE SCALE GENOMIC DNA]</scope>
    <source>
        <strain evidence="4 6">NM06_A21</strain>
    </source>
</reference>
<dbReference type="InterPro" id="IPR000551">
    <property type="entry name" value="MerR-type_HTH_dom"/>
</dbReference>
<gene>
    <name evidence="3" type="ORF">A4V02_07265</name>
    <name evidence="4" type="ORF">E5333_08495</name>
</gene>
<accession>A0A1B1S9P5</accession>